<organism evidence="6 7">
    <name type="scientific">Pseudomonas kribbensis</name>
    <dbReference type="NCBI Taxonomy" id="1628086"/>
    <lineage>
        <taxon>Bacteria</taxon>
        <taxon>Pseudomonadati</taxon>
        <taxon>Pseudomonadota</taxon>
        <taxon>Gammaproteobacteria</taxon>
        <taxon>Pseudomonadales</taxon>
        <taxon>Pseudomonadaceae</taxon>
        <taxon>Pseudomonas</taxon>
    </lineage>
</organism>
<dbReference type="Gene3D" id="3.40.190.290">
    <property type="match status" value="1"/>
</dbReference>
<feature type="domain" description="HTH lysR-type" evidence="5">
    <location>
        <begin position="1"/>
        <end position="59"/>
    </location>
</feature>
<dbReference type="InterPro" id="IPR036388">
    <property type="entry name" value="WH-like_DNA-bd_sf"/>
</dbReference>
<dbReference type="Proteomes" id="UP000253720">
    <property type="component" value="Chromosome"/>
</dbReference>
<dbReference type="InterPro" id="IPR036390">
    <property type="entry name" value="WH_DNA-bd_sf"/>
</dbReference>
<dbReference type="PROSITE" id="PS50931">
    <property type="entry name" value="HTH_LYSR"/>
    <property type="match status" value="1"/>
</dbReference>
<name>A0A345RL92_9PSED</name>
<dbReference type="EMBL" id="CP029608">
    <property type="protein sequence ID" value="AXI60058.1"/>
    <property type="molecule type" value="Genomic_DNA"/>
</dbReference>
<protein>
    <submittedName>
        <fullName evidence="6">ArgP/LysG family DNA-binding transcriptional regulator</fullName>
    </submittedName>
</protein>
<dbReference type="InterPro" id="IPR000847">
    <property type="entry name" value="LysR_HTH_N"/>
</dbReference>
<dbReference type="GO" id="GO:0003700">
    <property type="term" value="F:DNA-binding transcription factor activity"/>
    <property type="evidence" value="ECO:0007669"/>
    <property type="project" value="InterPro"/>
</dbReference>
<dbReference type="PANTHER" id="PTHR30579:SF2">
    <property type="entry name" value="HTH-TYPE TRANSCRIPTIONAL REGULATOR ARGP"/>
    <property type="match status" value="1"/>
</dbReference>
<dbReference type="AlphaFoldDB" id="A0A345RL92"/>
<keyword evidence="4" id="KW-0804">Transcription</keyword>
<dbReference type="InterPro" id="IPR050176">
    <property type="entry name" value="LTTR"/>
</dbReference>
<evidence type="ECO:0000256" key="1">
    <source>
        <dbReference type="ARBA" id="ARBA00009437"/>
    </source>
</evidence>
<evidence type="ECO:0000256" key="3">
    <source>
        <dbReference type="ARBA" id="ARBA00023125"/>
    </source>
</evidence>
<dbReference type="InterPro" id="IPR017685">
    <property type="entry name" value="ArgP"/>
</dbReference>
<evidence type="ECO:0000313" key="7">
    <source>
        <dbReference type="Proteomes" id="UP000253720"/>
    </source>
</evidence>
<evidence type="ECO:0000313" key="6">
    <source>
        <dbReference type="EMBL" id="AXI60058.1"/>
    </source>
</evidence>
<dbReference type="InterPro" id="IPR005119">
    <property type="entry name" value="LysR_subst-bd"/>
</dbReference>
<dbReference type="Pfam" id="PF03466">
    <property type="entry name" value="LysR_substrate"/>
    <property type="match status" value="1"/>
</dbReference>
<gene>
    <name evidence="6" type="ORF">DLD99_06105</name>
</gene>
<dbReference type="PANTHER" id="PTHR30579">
    <property type="entry name" value="TRANSCRIPTIONAL REGULATOR"/>
    <property type="match status" value="1"/>
</dbReference>
<evidence type="ECO:0000256" key="4">
    <source>
        <dbReference type="ARBA" id="ARBA00023163"/>
    </source>
</evidence>
<comment type="similarity">
    <text evidence="1">Belongs to the LysR transcriptional regulatory family.</text>
</comment>
<evidence type="ECO:0000259" key="5">
    <source>
        <dbReference type="PROSITE" id="PS50931"/>
    </source>
</evidence>
<dbReference type="RefSeq" id="WP_114881610.1">
    <property type="nucleotide sequence ID" value="NZ_CP029608.1"/>
</dbReference>
<dbReference type="NCBIfam" id="TIGR03298">
    <property type="entry name" value="argP"/>
    <property type="match status" value="1"/>
</dbReference>
<dbReference type="Pfam" id="PF00126">
    <property type="entry name" value="HTH_1"/>
    <property type="match status" value="1"/>
</dbReference>
<dbReference type="NCBIfam" id="NF002964">
    <property type="entry name" value="PRK03635.1"/>
    <property type="match status" value="1"/>
</dbReference>
<proteinExistence type="inferred from homology"/>
<evidence type="ECO:0000256" key="2">
    <source>
        <dbReference type="ARBA" id="ARBA00023015"/>
    </source>
</evidence>
<keyword evidence="7" id="KW-1185">Reference proteome</keyword>
<accession>A0A345RL92</accession>
<dbReference type="GO" id="GO:0003677">
    <property type="term" value="F:DNA binding"/>
    <property type="evidence" value="ECO:0007669"/>
    <property type="project" value="UniProtKB-KW"/>
</dbReference>
<dbReference type="PRINTS" id="PR00039">
    <property type="entry name" value="HTHLYSR"/>
</dbReference>
<dbReference type="NCBIfam" id="NF009888">
    <property type="entry name" value="PRK13348.1"/>
    <property type="match status" value="1"/>
</dbReference>
<reference evidence="6 7" key="1">
    <citation type="submission" date="2018-05" db="EMBL/GenBank/DDBJ databases">
        <title>Complete genome sequence of Pseudomonas kribbensis 46-2(T).</title>
        <authorList>
            <person name="Jeong H."/>
            <person name="Lee S.-G."/>
            <person name="Rha E."/>
            <person name="Kim H."/>
        </authorList>
    </citation>
    <scope>NUCLEOTIDE SEQUENCE [LARGE SCALE GENOMIC DNA]</scope>
    <source>
        <strain evidence="6 7">46-2</strain>
    </source>
</reference>
<dbReference type="SUPFAM" id="SSF46785">
    <property type="entry name" value="Winged helix' DNA-binding domain"/>
    <property type="match status" value="1"/>
</dbReference>
<dbReference type="SUPFAM" id="SSF53850">
    <property type="entry name" value="Periplasmic binding protein-like II"/>
    <property type="match status" value="1"/>
</dbReference>
<keyword evidence="3 6" id="KW-0238">DNA-binding</keyword>
<sequence>MNLVHPQVAAFIAVLEETSFEKAATRLSVTPSAISQRIKALEDRLGQVLIVREFPCRPTPAGERLLSRVRPMQILEAEALGDFLPEFSSSAFATAISIAANDDSLSTWLISALANIHQEHGYLFDIQRDDQGHTLEFLKSGAAMGAITSEAQALQGCQVHYLGCMRYHAIASPKFVQDYFSEGLDAKGFGQAPVLSYNRKDTLQSSFIRGVTSLDVSPPVHYLPTTTGFIEAAERHLGWCVVAQGLFEASRNAGKVVEIAPGKYVEVPMYWQHVAVRSDTFLAFTKAIKAAAATSLHL</sequence>
<keyword evidence="2" id="KW-0805">Transcription regulation</keyword>
<dbReference type="KEGG" id="pke:DLD99_06105"/>
<dbReference type="Gene3D" id="1.10.10.10">
    <property type="entry name" value="Winged helix-like DNA-binding domain superfamily/Winged helix DNA-binding domain"/>
    <property type="match status" value="1"/>
</dbReference>